<dbReference type="InterPro" id="IPR037460">
    <property type="entry name" value="SEST-like"/>
</dbReference>
<accession>A0ABT9UFE8</accession>
<dbReference type="SUPFAM" id="SSF52266">
    <property type="entry name" value="SGNH hydrolase"/>
    <property type="match status" value="1"/>
</dbReference>
<dbReference type="PANTHER" id="PTHR37981:SF1">
    <property type="entry name" value="SGNH HYDROLASE-TYPE ESTERASE DOMAIN-CONTAINING PROTEIN"/>
    <property type="match status" value="1"/>
</dbReference>
<dbReference type="Gene3D" id="3.40.50.1110">
    <property type="entry name" value="SGNH hydrolase"/>
    <property type="match status" value="1"/>
</dbReference>
<dbReference type="Proteomes" id="UP001226389">
    <property type="component" value="Unassembled WGS sequence"/>
</dbReference>
<sequence length="270" mass="28887">MNSSSAEVPGQTRPGIAHLTSLGSSFAAGPGIRPIESRRAQRSALNYPHLLAEKLGCRLTDLSISGATTETILTRPQRVGLLKFQPQIRGLSHDSDLVTLTAGGNDVGYIGSMYAAALKGWLSTQPVLSRIKLPQISEKPGIVIDRATAGLVSVAEEIHRRAPKARVVFVDYLTIIGHRTTPGPSAPFDSETMSTLRVIGEQVAQMFQHAADRSGSELIKLSQFSENHALGCPEPWVNGFRPKPGNGVSFHPNREGMRAAAGLISDHLAS</sequence>
<dbReference type="EMBL" id="JAUSSY010000005">
    <property type="protein sequence ID" value="MDQ0118356.1"/>
    <property type="molecule type" value="Genomic_DNA"/>
</dbReference>
<organism evidence="2 3">
    <name type="scientific">Pseudarthrobacter defluvii</name>
    <dbReference type="NCBI Taxonomy" id="410837"/>
    <lineage>
        <taxon>Bacteria</taxon>
        <taxon>Bacillati</taxon>
        <taxon>Actinomycetota</taxon>
        <taxon>Actinomycetes</taxon>
        <taxon>Micrococcales</taxon>
        <taxon>Micrococcaceae</taxon>
        <taxon>Pseudarthrobacter</taxon>
    </lineage>
</organism>
<dbReference type="RefSeq" id="WP_366366035.1">
    <property type="nucleotide sequence ID" value="NZ_JAUSSY010000005.1"/>
</dbReference>
<evidence type="ECO:0000259" key="1">
    <source>
        <dbReference type="Pfam" id="PF13472"/>
    </source>
</evidence>
<keyword evidence="3" id="KW-1185">Reference proteome</keyword>
<reference evidence="2 3" key="1">
    <citation type="submission" date="2023-07" db="EMBL/GenBank/DDBJ databases">
        <title>Sorghum-associated microbial communities from plants grown in Nebraska, USA.</title>
        <authorList>
            <person name="Schachtman D."/>
        </authorList>
    </citation>
    <scope>NUCLEOTIDE SEQUENCE [LARGE SCALE GENOMIC DNA]</scope>
    <source>
        <strain evidence="2 3">DS994</strain>
    </source>
</reference>
<dbReference type="InterPro" id="IPR013830">
    <property type="entry name" value="SGNH_hydro"/>
</dbReference>
<dbReference type="InterPro" id="IPR036514">
    <property type="entry name" value="SGNH_hydro_sf"/>
</dbReference>
<dbReference type="Pfam" id="PF13472">
    <property type="entry name" value="Lipase_GDSL_2"/>
    <property type="match status" value="1"/>
</dbReference>
<name>A0ABT9UFE8_9MICC</name>
<evidence type="ECO:0000313" key="3">
    <source>
        <dbReference type="Proteomes" id="UP001226389"/>
    </source>
</evidence>
<feature type="domain" description="SGNH hydrolase-type esterase" evidence="1">
    <location>
        <begin position="22"/>
        <end position="259"/>
    </location>
</feature>
<evidence type="ECO:0000313" key="2">
    <source>
        <dbReference type="EMBL" id="MDQ0118356.1"/>
    </source>
</evidence>
<proteinExistence type="predicted"/>
<comment type="caution">
    <text evidence="2">The sequence shown here is derived from an EMBL/GenBank/DDBJ whole genome shotgun (WGS) entry which is preliminary data.</text>
</comment>
<dbReference type="PANTHER" id="PTHR37981">
    <property type="entry name" value="LIPASE 2"/>
    <property type="match status" value="1"/>
</dbReference>
<protein>
    <submittedName>
        <fullName evidence="2">Lysophospholipase L1-like esterase</fullName>
    </submittedName>
</protein>
<gene>
    <name evidence="2" type="ORF">J2T22_001534</name>
</gene>
<dbReference type="CDD" id="cd01823">
    <property type="entry name" value="SEST_like"/>
    <property type="match status" value="1"/>
</dbReference>